<dbReference type="InterPro" id="IPR000551">
    <property type="entry name" value="MerR-type_HTH_dom"/>
</dbReference>
<dbReference type="EMBL" id="PGLV01000001">
    <property type="protein sequence ID" value="POZ57068.1"/>
    <property type="molecule type" value="Genomic_DNA"/>
</dbReference>
<dbReference type="Proteomes" id="UP000237319">
    <property type="component" value="Unassembled WGS sequence"/>
</dbReference>
<dbReference type="GO" id="GO:0003677">
    <property type="term" value="F:DNA binding"/>
    <property type="evidence" value="ECO:0007669"/>
    <property type="project" value="UniProtKB-KW"/>
</dbReference>
<keyword evidence="1" id="KW-0238">DNA-binding</keyword>
<dbReference type="SMART" id="SM00422">
    <property type="entry name" value="HTH_MERR"/>
    <property type="match status" value="1"/>
</dbReference>
<keyword evidence="4" id="KW-1185">Reference proteome</keyword>
<accession>A0A2S5D265</accession>
<reference evidence="3 4" key="1">
    <citation type="submission" date="2017-11" db="EMBL/GenBank/DDBJ databases">
        <title>Genome sequence of Lysinibacillus sphaericus, a lignin-degrading bacteria isolated from municipal solid waste soil.</title>
        <authorList>
            <person name="Persinoti G.F."/>
            <person name="Paixao D.A."/>
            <person name="Bugg T.D."/>
            <person name="Squina F.M."/>
        </authorList>
    </citation>
    <scope>NUCLEOTIDE SEQUENCE [LARGE SCALE GENOMIC DNA]</scope>
    <source>
        <strain evidence="3 4">A1</strain>
    </source>
</reference>
<name>A0A2S5D265_LYSSH</name>
<evidence type="ECO:0000256" key="1">
    <source>
        <dbReference type="ARBA" id="ARBA00023125"/>
    </source>
</evidence>
<feature type="domain" description="HTH merR-type" evidence="2">
    <location>
        <begin position="6"/>
        <end position="75"/>
    </location>
</feature>
<comment type="caution">
    <text evidence="3">The sequence shown here is derived from an EMBL/GenBank/DDBJ whole genome shotgun (WGS) entry which is preliminary data.</text>
</comment>
<sequence length="260" mass="30559">MTLQKDMTIQEFSNRTGIAKSTLRFYESKNLLLPVERRENGYRVYAQHQIATVKLITTLRIADVPLQDIQHYLQENDEIARQTMMENWIHSIKKKRDLIDVSLRFLESDSIQEEIYLIDKQDEKIIWFIEQSTTGKFGEHFAKRANKLKQNNIRIKSYYVNYLSGQDLIKVQIGFGVTADSKLNGLKGVDFIEHMPACICLALPFKEHPTKIKGGYHKLLQYAFHHSWVPTRSIIEWYRGEDFTQLDLLLPVIQLERNEK</sequence>
<protein>
    <submittedName>
        <fullName evidence="3">HTH-type transcriptional regulator YfmP</fullName>
    </submittedName>
</protein>
<dbReference type="PANTHER" id="PTHR30204:SF97">
    <property type="entry name" value="MERR FAMILY REGULATORY PROTEIN"/>
    <property type="match status" value="1"/>
</dbReference>
<dbReference type="CDD" id="cd00592">
    <property type="entry name" value="HTH_MerR-like"/>
    <property type="match status" value="1"/>
</dbReference>
<gene>
    <name evidence="3" type="primary">yfmP</name>
    <name evidence="3" type="ORF">LYSIN_01851</name>
</gene>
<dbReference type="PANTHER" id="PTHR30204">
    <property type="entry name" value="REDOX-CYCLING DRUG-SENSING TRANSCRIPTIONAL ACTIVATOR SOXR"/>
    <property type="match status" value="1"/>
</dbReference>
<dbReference type="Pfam" id="PF13411">
    <property type="entry name" value="MerR_1"/>
    <property type="match status" value="1"/>
</dbReference>
<proteinExistence type="predicted"/>
<evidence type="ECO:0000313" key="4">
    <source>
        <dbReference type="Proteomes" id="UP000237319"/>
    </source>
</evidence>
<organism evidence="3 4">
    <name type="scientific">Lysinibacillus sphaericus</name>
    <name type="common">Bacillus sphaericus</name>
    <dbReference type="NCBI Taxonomy" id="1421"/>
    <lineage>
        <taxon>Bacteria</taxon>
        <taxon>Bacillati</taxon>
        <taxon>Bacillota</taxon>
        <taxon>Bacilli</taxon>
        <taxon>Bacillales</taxon>
        <taxon>Bacillaceae</taxon>
        <taxon>Lysinibacillus</taxon>
    </lineage>
</organism>
<dbReference type="GO" id="GO:0003700">
    <property type="term" value="F:DNA-binding transcription factor activity"/>
    <property type="evidence" value="ECO:0007669"/>
    <property type="project" value="InterPro"/>
</dbReference>
<dbReference type="RefSeq" id="WP_258041058.1">
    <property type="nucleotide sequence ID" value="NZ_PGLV01000001.1"/>
</dbReference>
<evidence type="ECO:0000313" key="3">
    <source>
        <dbReference type="EMBL" id="POZ57068.1"/>
    </source>
</evidence>
<dbReference type="AlphaFoldDB" id="A0A2S5D265"/>
<dbReference type="InterPro" id="IPR047057">
    <property type="entry name" value="MerR_fam"/>
</dbReference>
<evidence type="ECO:0000259" key="2">
    <source>
        <dbReference type="PROSITE" id="PS50937"/>
    </source>
</evidence>
<dbReference type="InterPro" id="IPR009061">
    <property type="entry name" value="DNA-bd_dom_put_sf"/>
</dbReference>
<dbReference type="PROSITE" id="PS50937">
    <property type="entry name" value="HTH_MERR_2"/>
    <property type="match status" value="1"/>
</dbReference>
<dbReference type="Gene3D" id="1.10.1660.10">
    <property type="match status" value="1"/>
</dbReference>
<dbReference type="SUPFAM" id="SSF46955">
    <property type="entry name" value="Putative DNA-binding domain"/>
    <property type="match status" value="1"/>
</dbReference>